<keyword evidence="2" id="KW-1185">Reference proteome</keyword>
<reference key="1">
    <citation type="journal article" date="2011" name="Mol. Biol. Evol.">
        <title>Unity in variety -- the pan-genome of the Chlamydiae.</title>
        <authorList>
            <person name="Collingro A."/>
            <person name="Tischler P."/>
            <person name="Weinmaier T."/>
            <person name="Penz T."/>
            <person name="Heinz E."/>
            <person name="Brunham R.C."/>
            <person name="Read T.D."/>
            <person name="Bavoil P.M."/>
            <person name="Sachse K."/>
            <person name="Kahane S."/>
            <person name="Friedman M.G."/>
            <person name="Rattei T."/>
            <person name="Myers G.S.A."/>
            <person name="Horn M."/>
        </authorList>
    </citation>
    <scope>NUCLEOTIDE SEQUENCE</scope>
    <source>
        <strain>Z</strain>
    </source>
</reference>
<dbReference type="KEGG" id="sng:SNE_A20080"/>
<dbReference type="EMBL" id="FR872582">
    <property type="protein sequence ID" value="CCB89885.1"/>
    <property type="molecule type" value="Genomic_DNA"/>
</dbReference>
<sequence length="84" mass="10173">MQTEENEEIHHVKIELDLYCPYSNELEAFIETIKSREDEFTLDYREWVCNLRYGIEKLNLLLDSEQIYRGEIHINHDKTDTLPE</sequence>
<proteinExistence type="predicted"/>
<reference evidence="1 2" key="2">
    <citation type="journal article" date="2011" name="Mol. Biol. Evol.">
        <title>Unity in variety--the pan-genome of the Chlamydiae.</title>
        <authorList>
            <person name="Collingro A."/>
            <person name="Tischler P."/>
            <person name="Weinmaier T."/>
            <person name="Penz T."/>
            <person name="Heinz E."/>
            <person name="Brunham R.C."/>
            <person name="Read T.D."/>
            <person name="Bavoil P.M."/>
            <person name="Sachse K."/>
            <person name="Kahane S."/>
            <person name="Friedman M.G."/>
            <person name="Rattei T."/>
            <person name="Myers G.S."/>
            <person name="Horn M."/>
        </authorList>
    </citation>
    <scope>NUCLEOTIDE SEQUENCE [LARGE SCALE GENOMIC DNA]</scope>
    <source>
        <strain evidence="2">ATCC VR-1471 / Z</strain>
    </source>
</reference>
<dbReference type="HOGENOM" id="CLU_2525730_0_0_0"/>
<dbReference type="Proteomes" id="UP000000496">
    <property type="component" value="Chromosome gsn.131"/>
</dbReference>
<name>F8L3M6_SIMNZ</name>
<evidence type="ECO:0000313" key="2">
    <source>
        <dbReference type="Proteomes" id="UP000000496"/>
    </source>
</evidence>
<gene>
    <name evidence="1" type="ordered locus">SNE_A20080</name>
</gene>
<protein>
    <submittedName>
        <fullName evidence="1">Uncharacterized protein</fullName>
    </submittedName>
</protein>
<dbReference type="RefSeq" id="WP_013944351.1">
    <property type="nucleotide sequence ID" value="NC_015713.1"/>
</dbReference>
<dbReference type="STRING" id="331113.SNE_A20080"/>
<organism evidence="1 2">
    <name type="scientific">Simkania negevensis (strain ATCC VR-1471 / DSM 27360 / Z)</name>
    <dbReference type="NCBI Taxonomy" id="331113"/>
    <lineage>
        <taxon>Bacteria</taxon>
        <taxon>Pseudomonadati</taxon>
        <taxon>Chlamydiota</taxon>
        <taxon>Chlamydiia</taxon>
        <taxon>Parachlamydiales</taxon>
        <taxon>Simkaniaceae</taxon>
        <taxon>Simkania</taxon>
    </lineage>
</organism>
<evidence type="ECO:0000313" key="1">
    <source>
        <dbReference type="EMBL" id="CCB89885.1"/>
    </source>
</evidence>
<accession>F8L3M6</accession>
<dbReference type="AlphaFoldDB" id="F8L3M6"/>